<comment type="caution">
    <text evidence="3">The sequence shown here is derived from an EMBL/GenBank/DDBJ whole genome shotgun (WGS) entry which is preliminary data.</text>
</comment>
<dbReference type="PROSITE" id="PS50846">
    <property type="entry name" value="HMA_2"/>
    <property type="match status" value="1"/>
</dbReference>
<organism evidence="3 4">
    <name type="scientific">Schleiferia thermophila</name>
    <dbReference type="NCBI Taxonomy" id="884107"/>
    <lineage>
        <taxon>Bacteria</taxon>
        <taxon>Pseudomonadati</taxon>
        <taxon>Bacteroidota</taxon>
        <taxon>Flavobacteriia</taxon>
        <taxon>Flavobacteriales</taxon>
        <taxon>Schleiferiaceae</taxon>
        <taxon>Schleiferia</taxon>
    </lineage>
</organism>
<reference evidence="3 4" key="1">
    <citation type="submission" date="2018-07" db="EMBL/GenBank/DDBJ databases">
        <title>Genomic Encyclopedia of Type Strains, Phase IV (KMG-IV): sequencing the most valuable type-strain genomes for metagenomic binning, comparative biology and taxonomic classification.</title>
        <authorList>
            <person name="Goeker M."/>
        </authorList>
    </citation>
    <scope>NUCLEOTIDE SEQUENCE [LARGE SCALE GENOMIC DNA]</scope>
    <source>
        <strain evidence="3 4">DSM 21410</strain>
    </source>
</reference>
<evidence type="ECO:0000256" key="1">
    <source>
        <dbReference type="SAM" id="SignalP"/>
    </source>
</evidence>
<keyword evidence="1" id="KW-0732">Signal</keyword>
<dbReference type="Pfam" id="PF00403">
    <property type="entry name" value="HMA"/>
    <property type="match status" value="1"/>
</dbReference>
<dbReference type="InterPro" id="IPR036163">
    <property type="entry name" value="HMA_dom_sf"/>
</dbReference>
<dbReference type="RefSeq" id="WP_114365631.1">
    <property type="nucleotide sequence ID" value="NZ_BHZF01000001.1"/>
</dbReference>
<proteinExistence type="predicted"/>
<dbReference type="AlphaFoldDB" id="A0A369A7F3"/>
<evidence type="ECO:0000313" key="3">
    <source>
        <dbReference type="EMBL" id="RCX05083.1"/>
    </source>
</evidence>
<dbReference type="Gene3D" id="3.30.70.100">
    <property type="match status" value="1"/>
</dbReference>
<dbReference type="EMBL" id="QPJS01000001">
    <property type="protein sequence ID" value="RCX05083.1"/>
    <property type="molecule type" value="Genomic_DNA"/>
</dbReference>
<evidence type="ECO:0000259" key="2">
    <source>
        <dbReference type="PROSITE" id="PS50846"/>
    </source>
</evidence>
<dbReference type="CDD" id="cd00371">
    <property type="entry name" value="HMA"/>
    <property type="match status" value="1"/>
</dbReference>
<feature type="signal peptide" evidence="1">
    <location>
        <begin position="1"/>
        <end position="21"/>
    </location>
</feature>
<protein>
    <submittedName>
        <fullName evidence="3">Copper chaperone CopZ</fullName>
    </submittedName>
</protein>
<dbReference type="GO" id="GO:0046872">
    <property type="term" value="F:metal ion binding"/>
    <property type="evidence" value="ECO:0007669"/>
    <property type="project" value="InterPro"/>
</dbReference>
<sequence length="114" mass="12241">MKTSTLLLLLALLLGSCTFNSSQKETSAADVTAVANTSAELEIRGMTCEVGCKKLIEKTVRKTAGITKFDIDFEHNSAHMEYDSTMVSADDVVKIINTINNGAYTAIVHDVAAL</sequence>
<feature type="domain" description="HMA" evidence="2">
    <location>
        <begin position="37"/>
        <end position="104"/>
    </location>
</feature>
<accession>A0A369A7F3</accession>
<evidence type="ECO:0000313" key="4">
    <source>
        <dbReference type="Proteomes" id="UP000253517"/>
    </source>
</evidence>
<gene>
    <name evidence="3" type="ORF">DES35_101363</name>
</gene>
<name>A0A369A7F3_9FLAO</name>
<feature type="chain" id="PRO_5016883819" evidence="1">
    <location>
        <begin position="22"/>
        <end position="114"/>
    </location>
</feature>
<dbReference type="InterPro" id="IPR006121">
    <property type="entry name" value="HMA_dom"/>
</dbReference>
<keyword evidence="4" id="KW-1185">Reference proteome</keyword>
<dbReference type="PROSITE" id="PS51257">
    <property type="entry name" value="PROKAR_LIPOPROTEIN"/>
    <property type="match status" value="1"/>
</dbReference>
<dbReference type="SUPFAM" id="SSF55008">
    <property type="entry name" value="HMA, heavy metal-associated domain"/>
    <property type="match status" value="1"/>
</dbReference>
<dbReference type="Proteomes" id="UP000253517">
    <property type="component" value="Unassembled WGS sequence"/>
</dbReference>